<dbReference type="Proteomes" id="UP001235939">
    <property type="component" value="Chromosome 09"/>
</dbReference>
<dbReference type="InterPro" id="IPR012337">
    <property type="entry name" value="RNaseH-like_sf"/>
</dbReference>
<dbReference type="EMBL" id="CP092871">
    <property type="protein sequence ID" value="UYV72483.1"/>
    <property type="molecule type" value="Genomic_DNA"/>
</dbReference>
<reference evidence="1 2" key="1">
    <citation type="submission" date="2022-01" db="EMBL/GenBank/DDBJ databases">
        <title>A chromosomal length assembly of Cordylochernes scorpioides.</title>
        <authorList>
            <person name="Zeh D."/>
            <person name="Zeh J."/>
        </authorList>
    </citation>
    <scope>NUCLEOTIDE SEQUENCE [LARGE SCALE GENOMIC DNA]</scope>
    <source>
        <strain evidence="1">IN4F17</strain>
        <tissue evidence="1">Whole Body</tissue>
    </source>
</reference>
<evidence type="ECO:0008006" key="3">
    <source>
        <dbReference type="Google" id="ProtNLM"/>
    </source>
</evidence>
<dbReference type="SUPFAM" id="SSF53098">
    <property type="entry name" value="Ribonuclease H-like"/>
    <property type="match status" value="1"/>
</dbReference>
<keyword evidence="2" id="KW-1185">Reference proteome</keyword>
<evidence type="ECO:0000313" key="2">
    <source>
        <dbReference type="Proteomes" id="UP001235939"/>
    </source>
</evidence>
<accession>A0ABY6KUF5</accession>
<dbReference type="Gene3D" id="3.30.420.10">
    <property type="entry name" value="Ribonuclease H-like superfamily/Ribonuclease H"/>
    <property type="match status" value="1"/>
</dbReference>
<protein>
    <recommendedName>
        <fullName evidence="3">RNase H type-1 domain-containing protein</fullName>
    </recommendedName>
</protein>
<proteinExistence type="predicted"/>
<organism evidence="1 2">
    <name type="scientific">Cordylochernes scorpioides</name>
    <dbReference type="NCBI Taxonomy" id="51811"/>
    <lineage>
        <taxon>Eukaryota</taxon>
        <taxon>Metazoa</taxon>
        <taxon>Ecdysozoa</taxon>
        <taxon>Arthropoda</taxon>
        <taxon>Chelicerata</taxon>
        <taxon>Arachnida</taxon>
        <taxon>Pseudoscorpiones</taxon>
        <taxon>Cheliferoidea</taxon>
        <taxon>Chernetidae</taxon>
        <taxon>Cordylochernes</taxon>
    </lineage>
</organism>
<evidence type="ECO:0000313" key="1">
    <source>
        <dbReference type="EMBL" id="UYV72483.1"/>
    </source>
</evidence>
<dbReference type="InterPro" id="IPR036397">
    <property type="entry name" value="RNaseH_sf"/>
</dbReference>
<gene>
    <name evidence="1" type="ORF">LAZ67_9003328</name>
</gene>
<name>A0ABY6KUF5_9ARAC</name>
<sequence length="303" mass="34618">MKNLRCLHTSLSQQSQCPISWVCKVLGPCQFSVVVVVSNEEPHMSPYISITAVTMSYILDVSIHLYHSSSNVLYLGCVKFWVHGNFLLLLSCPMKNLRCLHTSLSQQSQCPLSSVCKVLGPCQFSARLRPLLDMRIYSKSLARSITRLPDNSSVTVQWLPVHVGISGNELADSLAKPGATTQLDERDLFSTIKTQCLQEWKSNAAHMTGTEQEGQAPVHPPKKIFTYLPRAYLVFLDTAEAQQYLHFFYHFKWLNYIFRVWNTYPYSHAQQWPQKIDTEPEQQLYTPKKEDFATTVIEMHGDI</sequence>